<accession>A0A319DID5</accession>
<evidence type="ECO:0000313" key="4">
    <source>
        <dbReference type="Proteomes" id="UP000247810"/>
    </source>
</evidence>
<evidence type="ECO:0008006" key="5">
    <source>
        <dbReference type="Google" id="ProtNLM"/>
    </source>
</evidence>
<dbReference type="Proteomes" id="UP000247810">
    <property type="component" value="Unassembled WGS sequence"/>
</dbReference>
<proteinExistence type="predicted"/>
<keyword evidence="4" id="KW-1185">Reference proteome</keyword>
<evidence type="ECO:0000256" key="1">
    <source>
        <dbReference type="SAM" id="MobiDB-lite"/>
    </source>
</evidence>
<organism evidence="3 4">
    <name type="scientific">Aspergillus ellipticus CBS 707.79</name>
    <dbReference type="NCBI Taxonomy" id="1448320"/>
    <lineage>
        <taxon>Eukaryota</taxon>
        <taxon>Fungi</taxon>
        <taxon>Dikarya</taxon>
        <taxon>Ascomycota</taxon>
        <taxon>Pezizomycotina</taxon>
        <taxon>Eurotiomycetes</taxon>
        <taxon>Eurotiomycetidae</taxon>
        <taxon>Eurotiales</taxon>
        <taxon>Aspergillaceae</taxon>
        <taxon>Aspergillus</taxon>
        <taxon>Aspergillus subgen. Circumdati</taxon>
    </lineage>
</organism>
<dbReference type="EMBL" id="KZ825829">
    <property type="protein sequence ID" value="PYH97079.1"/>
    <property type="molecule type" value="Genomic_DNA"/>
</dbReference>
<sequence length="188" mass="20236">MVRPCWVALGLGTWSRMLWFQGTNSLVGTVRVALGWSDAVIRCRGETRARRRGWDGFVGGLRCSLPLTALRSAVTSGDEIPHRAAPPRTHLQGRHKHQQSTAASPSRAGESSAIGCMCVALRPRMEQIGTGFRAFRQRSCATTSTHSLAVGAKPRLLSVLLAAGRWLAGWLSGSGLPEFPREAGVHGV</sequence>
<feature type="signal peptide" evidence="2">
    <location>
        <begin position="1"/>
        <end position="20"/>
    </location>
</feature>
<protein>
    <recommendedName>
        <fullName evidence="5">Secreted protein</fullName>
    </recommendedName>
</protein>
<name>A0A319DID5_9EURO</name>
<evidence type="ECO:0000313" key="3">
    <source>
        <dbReference type="EMBL" id="PYH97079.1"/>
    </source>
</evidence>
<feature type="chain" id="PRO_5016348137" description="Secreted protein" evidence="2">
    <location>
        <begin position="21"/>
        <end position="188"/>
    </location>
</feature>
<evidence type="ECO:0000256" key="2">
    <source>
        <dbReference type="SAM" id="SignalP"/>
    </source>
</evidence>
<reference evidence="3 4" key="1">
    <citation type="submission" date="2018-02" db="EMBL/GenBank/DDBJ databases">
        <title>The genomes of Aspergillus section Nigri reveals drivers in fungal speciation.</title>
        <authorList>
            <consortium name="DOE Joint Genome Institute"/>
            <person name="Vesth T.C."/>
            <person name="Nybo J."/>
            <person name="Theobald S."/>
            <person name="Brandl J."/>
            <person name="Frisvad J.C."/>
            <person name="Nielsen K.F."/>
            <person name="Lyhne E.K."/>
            <person name="Kogle M.E."/>
            <person name="Kuo A."/>
            <person name="Riley R."/>
            <person name="Clum A."/>
            <person name="Nolan M."/>
            <person name="Lipzen A."/>
            <person name="Salamov A."/>
            <person name="Henrissat B."/>
            <person name="Wiebenga A."/>
            <person name="De vries R.P."/>
            <person name="Grigoriev I.V."/>
            <person name="Mortensen U.H."/>
            <person name="Andersen M.R."/>
            <person name="Baker S.E."/>
        </authorList>
    </citation>
    <scope>NUCLEOTIDE SEQUENCE [LARGE SCALE GENOMIC DNA]</scope>
    <source>
        <strain evidence="3 4">CBS 707.79</strain>
    </source>
</reference>
<keyword evidence="2" id="KW-0732">Signal</keyword>
<dbReference type="AlphaFoldDB" id="A0A319DID5"/>
<dbReference type="VEuPathDB" id="FungiDB:BO71DRAFT_149477"/>
<feature type="region of interest" description="Disordered" evidence="1">
    <location>
        <begin position="76"/>
        <end position="109"/>
    </location>
</feature>
<gene>
    <name evidence="3" type="ORF">BO71DRAFT_149477</name>
</gene>